<dbReference type="PANTHER" id="PTHR21011:SF1">
    <property type="entry name" value="SMALL RIBOSOMAL SUBUNIT PROTEIN BS6M"/>
    <property type="match status" value="1"/>
</dbReference>
<proteinExistence type="inferred from homology"/>
<evidence type="ECO:0000256" key="4">
    <source>
        <dbReference type="ARBA" id="ARBA00035104"/>
    </source>
</evidence>
<accession>A0A2H0M263</accession>
<evidence type="ECO:0000313" key="8">
    <source>
        <dbReference type="Proteomes" id="UP000229641"/>
    </source>
</evidence>
<evidence type="ECO:0000256" key="2">
    <source>
        <dbReference type="ARBA" id="ARBA00022980"/>
    </source>
</evidence>
<dbReference type="SUPFAM" id="SSF54995">
    <property type="entry name" value="Ribosomal protein S6"/>
    <property type="match status" value="1"/>
</dbReference>
<protein>
    <recommendedName>
        <fullName evidence="5 6">Small ribosomal subunit protein bS6</fullName>
    </recommendedName>
</protein>
<evidence type="ECO:0000256" key="6">
    <source>
        <dbReference type="HAMAP-Rule" id="MF_00360"/>
    </source>
</evidence>
<evidence type="ECO:0000256" key="1">
    <source>
        <dbReference type="ARBA" id="ARBA00009512"/>
    </source>
</evidence>
<dbReference type="CDD" id="cd00473">
    <property type="entry name" value="bS6"/>
    <property type="match status" value="1"/>
</dbReference>
<keyword evidence="6" id="KW-0694">RNA-binding</keyword>
<dbReference type="GO" id="GO:0003735">
    <property type="term" value="F:structural constituent of ribosome"/>
    <property type="evidence" value="ECO:0007669"/>
    <property type="project" value="InterPro"/>
</dbReference>
<reference evidence="7 8" key="1">
    <citation type="submission" date="2017-09" db="EMBL/GenBank/DDBJ databases">
        <title>Depth-based differentiation of microbial function through sediment-hosted aquifers and enrichment of novel symbionts in the deep terrestrial subsurface.</title>
        <authorList>
            <person name="Probst A.J."/>
            <person name="Ladd B."/>
            <person name="Jarett J.K."/>
            <person name="Geller-Mcgrath D.E."/>
            <person name="Sieber C.M."/>
            <person name="Emerson J.B."/>
            <person name="Anantharaman K."/>
            <person name="Thomas B.C."/>
            <person name="Malmstrom R."/>
            <person name="Stieglmeier M."/>
            <person name="Klingl A."/>
            <person name="Woyke T."/>
            <person name="Ryan C.M."/>
            <person name="Banfield J.F."/>
        </authorList>
    </citation>
    <scope>NUCLEOTIDE SEQUENCE [LARGE SCALE GENOMIC DNA]</scope>
    <source>
        <strain evidence="7">CG11_big_fil_rev_8_21_14_0_20_42_13</strain>
    </source>
</reference>
<dbReference type="InterPro" id="IPR020814">
    <property type="entry name" value="Ribosomal_S6_plastid/chlpt"/>
</dbReference>
<keyword evidence="2 6" id="KW-0689">Ribosomal protein</keyword>
<dbReference type="NCBIfam" id="TIGR00166">
    <property type="entry name" value="S6"/>
    <property type="match status" value="1"/>
</dbReference>
<keyword evidence="6" id="KW-0699">rRNA-binding</keyword>
<evidence type="ECO:0000313" key="7">
    <source>
        <dbReference type="EMBL" id="PIQ89815.1"/>
    </source>
</evidence>
<dbReference type="EMBL" id="PCWA01000015">
    <property type="protein sequence ID" value="PIQ89815.1"/>
    <property type="molecule type" value="Genomic_DNA"/>
</dbReference>
<keyword evidence="3 6" id="KW-0687">Ribonucleoprotein</keyword>
<gene>
    <name evidence="6 7" type="primary">rpsF</name>
    <name evidence="7" type="ORF">COV72_01235</name>
</gene>
<comment type="caution">
    <text evidence="7">The sequence shown here is derived from an EMBL/GenBank/DDBJ whole genome shotgun (WGS) entry which is preliminary data.</text>
</comment>
<dbReference type="HAMAP" id="MF_00360">
    <property type="entry name" value="Ribosomal_bS6"/>
    <property type="match status" value="1"/>
</dbReference>
<dbReference type="AlphaFoldDB" id="A0A2H0M263"/>
<dbReference type="Gene3D" id="3.30.70.60">
    <property type="match status" value="1"/>
</dbReference>
<comment type="function">
    <text evidence="4 6">Binds together with bS18 to 16S ribosomal RNA.</text>
</comment>
<comment type="similarity">
    <text evidence="1 6">Belongs to the bacterial ribosomal protein bS6 family.</text>
</comment>
<dbReference type="Pfam" id="PF01250">
    <property type="entry name" value="Ribosomal_S6"/>
    <property type="match status" value="1"/>
</dbReference>
<dbReference type="InterPro" id="IPR014717">
    <property type="entry name" value="Transl_elong_EF1B/ribsomal_bS6"/>
</dbReference>
<dbReference type="GO" id="GO:0005840">
    <property type="term" value="C:ribosome"/>
    <property type="evidence" value="ECO:0007669"/>
    <property type="project" value="UniProtKB-KW"/>
</dbReference>
<organism evidence="7 8">
    <name type="scientific">Candidatus Ghiorseimicrobium undicola</name>
    <dbReference type="NCBI Taxonomy" id="1974746"/>
    <lineage>
        <taxon>Bacteria</taxon>
        <taxon>Pseudomonadati</taxon>
        <taxon>Candidatus Omnitrophota</taxon>
        <taxon>Candidatus Ghiorseimicrobium</taxon>
    </lineage>
</organism>
<evidence type="ECO:0000256" key="5">
    <source>
        <dbReference type="ARBA" id="ARBA00035294"/>
    </source>
</evidence>
<dbReference type="GO" id="GO:0006412">
    <property type="term" value="P:translation"/>
    <property type="evidence" value="ECO:0007669"/>
    <property type="project" value="UniProtKB-UniRule"/>
</dbReference>
<evidence type="ECO:0000256" key="3">
    <source>
        <dbReference type="ARBA" id="ARBA00023274"/>
    </source>
</evidence>
<dbReference type="Proteomes" id="UP000229641">
    <property type="component" value="Unassembled WGS sequence"/>
</dbReference>
<sequence>MRGVSMLRKYEAMFILKPDLDEQKVNSLSKQITETIVKAEGKVGASEVWSGKRKFCFPIKKFSEGMYYRVDFVIESSRIDSLKQGYKLNEDILRLMINSLEK</sequence>
<dbReference type="GO" id="GO:0070181">
    <property type="term" value="F:small ribosomal subunit rRNA binding"/>
    <property type="evidence" value="ECO:0007669"/>
    <property type="project" value="TreeGrafter"/>
</dbReference>
<dbReference type="GO" id="GO:1990904">
    <property type="term" value="C:ribonucleoprotein complex"/>
    <property type="evidence" value="ECO:0007669"/>
    <property type="project" value="UniProtKB-KW"/>
</dbReference>
<dbReference type="GO" id="GO:0005737">
    <property type="term" value="C:cytoplasm"/>
    <property type="evidence" value="ECO:0007669"/>
    <property type="project" value="UniProtKB-ARBA"/>
</dbReference>
<dbReference type="PANTHER" id="PTHR21011">
    <property type="entry name" value="MITOCHONDRIAL 28S RIBOSOMAL PROTEIN S6"/>
    <property type="match status" value="1"/>
</dbReference>
<name>A0A2H0M263_9BACT</name>
<dbReference type="InterPro" id="IPR000529">
    <property type="entry name" value="Ribosomal_bS6"/>
</dbReference>
<dbReference type="InterPro" id="IPR035980">
    <property type="entry name" value="Ribosomal_bS6_sf"/>
</dbReference>